<keyword evidence="1" id="KW-0479">Metal-binding</keyword>
<dbReference type="Gene3D" id="2.60.120.10">
    <property type="entry name" value="Jelly Rolls"/>
    <property type="match status" value="1"/>
</dbReference>
<sequence length="145" mass="15890">MNTRPNLGIRLSFTGAWYTSKIAHAGYKKVLMFRALANRGDLGCNYIDFVALEPNTSIGLHRHGPHDTEIYVIVKGMGEMTIEDETLIVTTGDVVVNPPNGTHGLVNVGKTLLKLVVIDVPVVHDTTRKFKLACANNLCVPAEYD</sequence>
<accession>A0ABR5HKH5</accession>
<dbReference type="PANTHER" id="PTHR35848">
    <property type="entry name" value="OXALATE-BINDING PROTEIN"/>
    <property type="match status" value="1"/>
</dbReference>
<evidence type="ECO:0000256" key="1">
    <source>
        <dbReference type="ARBA" id="ARBA00022723"/>
    </source>
</evidence>
<reference evidence="3 4" key="1">
    <citation type="submission" date="2015-06" db="EMBL/GenBank/DDBJ databases">
        <title>Comparative genomics of Burkholderia leaf nodule symbionts.</title>
        <authorList>
            <person name="Carlier A."/>
            <person name="Eberl L."/>
            <person name="Pinto-Carbo M."/>
        </authorList>
    </citation>
    <scope>NUCLEOTIDE SEQUENCE [LARGE SCALE GENOMIC DNA]</scope>
    <source>
        <strain evidence="3 4">UZHbot3</strain>
    </source>
</reference>
<dbReference type="PANTHER" id="PTHR35848:SF6">
    <property type="entry name" value="CUPIN TYPE-2 DOMAIN-CONTAINING PROTEIN"/>
    <property type="match status" value="1"/>
</dbReference>
<keyword evidence="4" id="KW-1185">Reference proteome</keyword>
<dbReference type="InterPro" id="IPR011051">
    <property type="entry name" value="RmlC_Cupin_sf"/>
</dbReference>
<proteinExistence type="predicted"/>
<protein>
    <submittedName>
        <fullName evidence="3">Cupin domain protein</fullName>
    </submittedName>
</protein>
<comment type="caution">
    <text evidence="3">The sequence shown here is derived from an EMBL/GenBank/DDBJ whole genome shotgun (WGS) entry which is preliminary data.</text>
</comment>
<dbReference type="InterPro" id="IPR051610">
    <property type="entry name" value="GPI/OXD"/>
</dbReference>
<dbReference type="Pfam" id="PF07883">
    <property type="entry name" value="Cupin_2"/>
    <property type="match status" value="1"/>
</dbReference>
<evidence type="ECO:0000259" key="2">
    <source>
        <dbReference type="Pfam" id="PF07883"/>
    </source>
</evidence>
<evidence type="ECO:0000313" key="3">
    <source>
        <dbReference type="EMBL" id="KMQ79891.1"/>
    </source>
</evidence>
<dbReference type="Proteomes" id="UP000242951">
    <property type="component" value="Unassembled WGS sequence"/>
</dbReference>
<dbReference type="InterPro" id="IPR014710">
    <property type="entry name" value="RmlC-like_jellyroll"/>
</dbReference>
<evidence type="ECO:0000313" key="4">
    <source>
        <dbReference type="Proteomes" id="UP000242951"/>
    </source>
</evidence>
<feature type="domain" description="Cupin type-2" evidence="2">
    <location>
        <begin position="49"/>
        <end position="118"/>
    </location>
</feature>
<dbReference type="EMBL" id="LELG01000234">
    <property type="protein sequence ID" value="KMQ79891.1"/>
    <property type="molecule type" value="Genomic_DNA"/>
</dbReference>
<organism evidence="3 4">
    <name type="scientific">Candidatus Burkholderia pumila</name>
    <dbReference type="NCBI Taxonomy" id="1090375"/>
    <lineage>
        <taxon>Bacteria</taxon>
        <taxon>Pseudomonadati</taxon>
        <taxon>Pseudomonadota</taxon>
        <taxon>Betaproteobacteria</taxon>
        <taxon>Burkholderiales</taxon>
        <taxon>Burkholderiaceae</taxon>
        <taxon>Burkholderia</taxon>
    </lineage>
</organism>
<dbReference type="InterPro" id="IPR013096">
    <property type="entry name" value="Cupin_2"/>
</dbReference>
<gene>
    <name evidence="3" type="ORF">BPMI_01355c</name>
</gene>
<dbReference type="SUPFAM" id="SSF51182">
    <property type="entry name" value="RmlC-like cupins"/>
    <property type="match status" value="1"/>
</dbReference>
<name>A0ABR5HKH5_9BURK</name>